<protein>
    <submittedName>
        <fullName evidence="1">Uncharacterized protein</fullName>
    </submittedName>
</protein>
<sequence length="25" mass="3057">MKMVHFMYLQTPPVWGLTREHFCCT</sequence>
<accession>A0A0E9Y1A4</accession>
<reference evidence="1" key="1">
    <citation type="submission" date="2014-11" db="EMBL/GenBank/DDBJ databases">
        <authorList>
            <person name="Amaro Gonzalez C."/>
        </authorList>
    </citation>
    <scope>NUCLEOTIDE SEQUENCE</scope>
</reference>
<organism evidence="1">
    <name type="scientific">Anguilla anguilla</name>
    <name type="common">European freshwater eel</name>
    <name type="synonym">Muraena anguilla</name>
    <dbReference type="NCBI Taxonomy" id="7936"/>
    <lineage>
        <taxon>Eukaryota</taxon>
        <taxon>Metazoa</taxon>
        <taxon>Chordata</taxon>
        <taxon>Craniata</taxon>
        <taxon>Vertebrata</taxon>
        <taxon>Euteleostomi</taxon>
        <taxon>Actinopterygii</taxon>
        <taxon>Neopterygii</taxon>
        <taxon>Teleostei</taxon>
        <taxon>Anguilliformes</taxon>
        <taxon>Anguillidae</taxon>
        <taxon>Anguilla</taxon>
    </lineage>
</organism>
<dbReference type="AlphaFoldDB" id="A0A0E9Y1A4"/>
<evidence type="ECO:0000313" key="1">
    <source>
        <dbReference type="EMBL" id="JAI08477.1"/>
    </source>
</evidence>
<name>A0A0E9Y1A4_ANGAN</name>
<reference evidence="1" key="2">
    <citation type="journal article" date="2015" name="Fish Shellfish Immunol.">
        <title>Early steps in the European eel (Anguilla anguilla)-Vibrio vulnificus interaction in the gills: Role of the RtxA13 toxin.</title>
        <authorList>
            <person name="Callol A."/>
            <person name="Pajuelo D."/>
            <person name="Ebbesson L."/>
            <person name="Teles M."/>
            <person name="MacKenzie S."/>
            <person name="Amaro C."/>
        </authorList>
    </citation>
    <scope>NUCLEOTIDE SEQUENCE</scope>
</reference>
<proteinExistence type="predicted"/>
<dbReference type="EMBL" id="GBXM01000101">
    <property type="protein sequence ID" value="JAI08477.1"/>
    <property type="molecule type" value="Transcribed_RNA"/>
</dbReference>